<dbReference type="EMBL" id="JAULSR010000012">
    <property type="protein sequence ID" value="KAK0609758.1"/>
    <property type="molecule type" value="Genomic_DNA"/>
</dbReference>
<evidence type="ECO:0000256" key="1">
    <source>
        <dbReference type="SAM" id="MobiDB-lite"/>
    </source>
</evidence>
<evidence type="ECO:0000313" key="3">
    <source>
        <dbReference type="Proteomes" id="UP001174934"/>
    </source>
</evidence>
<dbReference type="Proteomes" id="UP001174934">
    <property type="component" value="Unassembled WGS sequence"/>
</dbReference>
<keyword evidence="3" id="KW-1185">Reference proteome</keyword>
<reference evidence="2" key="1">
    <citation type="submission" date="2023-06" db="EMBL/GenBank/DDBJ databases">
        <title>Genome-scale phylogeny and comparative genomics of the fungal order Sordariales.</title>
        <authorList>
            <consortium name="Lawrence Berkeley National Laboratory"/>
            <person name="Hensen N."/>
            <person name="Bonometti L."/>
            <person name="Westerberg I."/>
            <person name="Brannstrom I.O."/>
            <person name="Guillou S."/>
            <person name="Cros-Aarteil S."/>
            <person name="Calhoun S."/>
            <person name="Haridas S."/>
            <person name="Kuo A."/>
            <person name="Mondo S."/>
            <person name="Pangilinan J."/>
            <person name="Riley R."/>
            <person name="LaButti K."/>
            <person name="Andreopoulos B."/>
            <person name="Lipzen A."/>
            <person name="Chen C."/>
            <person name="Yanf M."/>
            <person name="Daum C."/>
            <person name="Ng V."/>
            <person name="Clum A."/>
            <person name="Steindorff A."/>
            <person name="Ohm R."/>
            <person name="Martin F."/>
            <person name="Silar P."/>
            <person name="Natvig D."/>
            <person name="Lalanne C."/>
            <person name="Gautier V."/>
            <person name="Ament-velasquez S.L."/>
            <person name="Kruys A."/>
            <person name="Hutchinson M.I."/>
            <person name="Powell A.J."/>
            <person name="Barry K."/>
            <person name="Miller A.N."/>
            <person name="Grigoriev I.V."/>
            <person name="Debuchy R."/>
            <person name="Gladieux P."/>
            <person name="Thoren M.H."/>
            <person name="Johannesson H."/>
        </authorList>
    </citation>
    <scope>NUCLEOTIDE SEQUENCE</scope>
    <source>
        <strain evidence="2">SMH3391-2</strain>
    </source>
</reference>
<feature type="region of interest" description="Disordered" evidence="1">
    <location>
        <begin position="1"/>
        <end position="70"/>
    </location>
</feature>
<feature type="compositionally biased region" description="Basic residues" evidence="1">
    <location>
        <begin position="27"/>
        <end position="39"/>
    </location>
</feature>
<proteinExistence type="predicted"/>
<evidence type="ECO:0000313" key="2">
    <source>
        <dbReference type="EMBL" id="KAK0609758.1"/>
    </source>
</evidence>
<sequence length="290" mass="32101">MSATKEIDEQQKDARKSERGAAFGQGTKRRPSKMRRRGSQARQDPGKTSKQGNERRASDCQTRASSMPDEKGRLPCCAFGPLPVLASWVLGPWVFGCNLEERQGGRGIRRTDWMLGVMPKCKENGRWPSAISSRNAAGSTAFSVRLLLRLAQKGELGDVCHASAVFCDFLLWLEWTRKARQGAGFLGHRLGAPFAFPPGAIDVGRDTRYKIPRIADSGRGIEIAGRWGLRHVVERNRRTGFSVSDAPAVHIASELTGNPLFLGQGWMRRPAQSTSAVRIEDEKRGWEEKG</sequence>
<organism evidence="2 3">
    <name type="scientific">Bombardia bombarda</name>
    <dbReference type="NCBI Taxonomy" id="252184"/>
    <lineage>
        <taxon>Eukaryota</taxon>
        <taxon>Fungi</taxon>
        <taxon>Dikarya</taxon>
        <taxon>Ascomycota</taxon>
        <taxon>Pezizomycotina</taxon>
        <taxon>Sordariomycetes</taxon>
        <taxon>Sordariomycetidae</taxon>
        <taxon>Sordariales</taxon>
        <taxon>Lasiosphaeriaceae</taxon>
        <taxon>Bombardia</taxon>
    </lineage>
</organism>
<dbReference type="AlphaFoldDB" id="A0AA39TVT2"/>
<comment type="caution">
    <text evidence="2">The sequence shown here is derived from an EMBL/GenBank/DDBJ whole genome shotgun (WGS) entry which is preliminary data.</text>
</comment>
<feature type="compositionally biased region" description="Basic and acidic residues" evidence="1">
    <location>
        <begin position="1"/>
        <end position="19"/>
    </location>
</feature>
<accession>A0AA39TVT2</accession>
<gene>
    <name evidence="2" type="ORF">B0T17DRAFT_512590</name>
</gene>
<protein>
    <submittedName>
        <fullName evidence="2">Uncharacterized protein</fullName>
    </submittedName>
</protein>
<name>A0AA39TVT2_9PEZI</name>
<feature type="compositionally biased region" description="Basic and acidic residues" evidence="1">
    <location>
        <begin position="44"/>
        <end position="58"/>
    </location>
</feature>